<proteinExistence type="predicted"/>
<accession>A0AAV3Y243</accession>
<name>A0AAV3Y243_9GAST</name>
<reference evidence="1 2" key="1">
    <citation type="journal article" date="2021" name="Elife">
        <title>Chloroplast acquisition without the gene transfer in kleptoplastic sea slugs, Plakobranchus ocellatus.</title>
        <authorList>
            <person name="Maeda T."/>
            <person name="Takahashi S."/>
            <person name="Yoshida T."/>
            <person name="Shimamura S."/>
            <person name="Takaki Y."/>
            <person name="Nagai Y."/>
            <person name="Toyoda A."/>
            <person name="Suzuki Y."/>
            <person name="Arimoto A."/>
            <person name="Ishii H."/>
            <person name="Satoh N."/>
            <person name="Nishiyama T."/>
            <person name="Hasebe M."/>
            <person name="Maruyama T."/>
            <person name="Minagawa J."/>
            <person name="Obokata J."/>
            <person name="Shigenobu S."/>
        </authorList>
    </citation>
    <scope>NUCLEOTIDE SEQUENCE [LARGE SCALE GENOMIC DNA]</scope>
</reference>
<evidence type="ECO:0000313" key="1">
    <source>
        <dbReference type="EMBL" id="GFN81290.1"/>
    </source>
</evidence>
<comment type="caution">
    <text evidence="1">The sequence shown here is derived from an EMBL/GenBank/DDBJ whole genome shotgun (WGS) entry which is preliminary data.</text>
</comment>
<sequence length="139" mass="16416">MRLMANLIVSFRKETDDENASGIDMLNFTKFDVLEVIIKQLTKKEDGHERAGLKMRFGFLLQKAVKAMKGYFIMKGEFDQEADMTRFSDVFDVNWNFIFTLLKLSVNKREEVFGSHLLCQLKMTFQLSGIIFWKKWRNK</sequence>
<dbReference type="AlphaFoldDB" id="A0AAV3Y243"/>
<dbReference type="EMBL" id="BLXT01000921">
    <property type="protein sequence ID" value="GFN81290.1"/>
    <property type="molecule type" value="Genomic_DNA"/>
</dbReference>
<keyword evidence="2" id="KW-1185">Reference proteome</keyword>
<protein>
    <submittedName>
        <fullName evidence="1">Uncharacterized protein</fullName>
    </submittedName>
</protein>
<gene>
    <name evidence="1" type="ORF">PoB_000779600</name>
</gene>
<organism evidence="1 2">
    <name type="scientific">Plakobranchus ocellatus</name>
    <dbReference type="NCBI Taxonomy" id="259542"/>
    <lineage>
        <taxon>Eukaryota</taxon>
        <taxon>Metazoa</taxon>
        <taxon>Spiralia</taxon>
        <taxon>Lophotrochozoa</taxon>
        <taxon>Mollusca</taxon>
        <taxon>Gastropoda</taxon>
        <taxon>Heterobranchia</taxon>
        <taxon>Euthyneura</taxon>
        <taxon>Panpulmonata</taxon>
        <taxon>Sacoglossa</taxon>
        <taxon>Placobranchoidea</taxon>
        <taxon>Plakobranchidae</taxon>
        <taxon>Plakobranchus</taxon>
    </lineage>
</organism>
<evidence type="ECO:0000313" key="2">
    <source>
        <dbReference type="Proteomes" id="UP000735302"/>
    </source>
</evidence>
<dbReference type="Proteomes" id="UP000735302">
    <property type="component" value="Unassembled WGS sequence"/>
</dbReference>